<dbReference type="SUPFAM" id="SSF52047">
    <property type="entry name" value="RNI-like"/>
    <property type="match status" value="1"/>
</dbReference>
<dbReference type="GeneID" id="18609729"/>
<dbReference type="FunFam" id="3.80.10.10:FF:000095">
    <property type="entry name" value="LRR receptor-like serine/threonine-protein kinase GSO1"/>
    <property type="match status" value="1"/>
</dbReference>
<dbReference type="InterPro" id="IPR001611">
    <property type="entry name" value="Leu-rich_rpt"/>
</dbReference>
<gene>
    <name evidence="18" type="primary">LOC18609729</name>
</gene>
<keyword evidence="8 13" id="KW-1133">Transmembrane helix</keyword>
<dbReference type="InterPro" id="IPR013210">
    <property type="entry name" value="LRR_N_plant-typ"/>
</dbReference>
<keyword evidence="11" id="KW-0325">Glycoprotein</keyword>
<feature type="region of interest" description="Disordered" evidence="12">
    <location>
        <begin position="894"/>
        <end position="914"/>
    </location>
</feature>
<dbReference type="Pfam" id="PF08263">
    <property type="entry name" value="LRRNT_2"/>
    <property type="match status" value="1"/>
</dbReference>
<dbReference type="InterPro" id="IPR003591">
    <property type="entry name" value="Leu-rich_rpt_typical-subtyp"/>
</dbReference>
<dbReference type="Gene3D" id="3.80.10.10">
    <property type="entry name" value="Ribonuclease Inhibitor"/>
    <property type="match status" value="5"/>
</dbReference>
<dbReference type="Proteomes" id="UP000694886">
    <property type="component" value="Chromosome 2"/>
</dbReference>
<sequence length="984" mass="108852">MASRRTASQFLVLLSLLLLTKSVFLQAAESNSSSVNIGSCIERERKALLEFRKGLKDPSGWLSSWVGEDCCNWTGISCSNKTGNVVKLDLKSLDVCSSVGEIQADNNRSCLGGTLNPSLLNLTYLSYLDMSGNNFQGIPVPEFIGSLKNLRYLDLSGASFNGKVPPSLGNLSNLEYLDLSMYLFPLRLWASDLNWLFGLSSIKYLDLGNMNLSKAATNWLQAVNMLPSLTKLRLSGCELNGFPESLTFVNFTSLAVLDLSYNNFSSSIPRWLFNISTLEEVELYNCEIKGSIPKVLRGSLCNLWRMDLSYNVISGEINEFIEALAGCSNNTFDYLDLSANNLKGNLPESLGFLKCLDYLRLAQNSFSGSLPRSIGNLSSLTVVDLSFNSMNGTILESIGQLKRLYELNLYGNSWEGIITENLFQNLSRLSSFYISSTSKSVIFNLRRDWIPSFSLDYIAVSDCQLGPAFPSWLRTQVDDSTLTLSGAGISDAIPDWFWSLTSRLWWVDLSDNQLRGKLPYSVSFVYDIGVWVDLGFNLLGGSIPLWPNVTDLSLRNNFFSGPIPSNIGQAMSKVRNLDLSRNFLKGSIPPSINKMENLSFLDLSSNDLSGIIPSRLQGLRNLMVLDLSKNNLSGGVPSSLCSLPSFIFLKLSSNNLSGELSTTLQNCSGLLSIDLGENRFSGTILDLVSDNLFSLSYLGLRANILTGSIPEQLCKFPNLHIIDLAQNNLSGAIPECLGNLEAFTYLGPFFHELPSTQHISFSQHVEIVSKGRKNEYSKIIPLVNAIDLSSNNLVGEIPDHITELSALGTLNLSWNHLTGKIPENIANLQRLETLDLSHNNLSGPIPPSMSSMTLLNYLNLSFNNLSGQIPSSNQFQTFNDPSIYQGNPELCGPPLSTSCSSPRNGYGEDKNGDLEGEDRSEKLWFYTSMALGFATGFWVVCGSLTIKRPWRQAYFKFVDEMKDRLFVVIAVRIARFRKKVVEGR</sequence>
<protein>
    <submittedName>
        <fullName evidence="18">Probable LRR receptor-like serine/threonine-protein kinase At4g36180</fullName>
    </submittedName>
</protein>
<feature type="domain" description="Disease resistance R13L4/SHOC-2-like LRR" evidence="16">
    <location>
        <begin position="334"/>
        <end position="474"/>
    </location>
</feature>
<proteinExistence type="inferred from homology"/>
<reference evidence="18" key="2">
    <citation type="submission" date="2025-08" db="UniProtKB">
        <authorList>
            <consortium name="RefSeq"/>
        </authorList>
    </citation>
    <scope>IDENTIFICATION</scope>
</reference>
<dbReference type="InterPro" id="IPR032675">
    <property type="entry name" value="LRR_dom_sf"/>
</dbReference>
<evidence type="ECO:0000256" key="3">
    <source>
        <dbReference type="ARBA" id="ARBA00022475"/>
    </source>
</evidence>
<dbReference type="SUPFAM" id="SSF52058">
    <property type="entry name" value="L domain-like"/>
    <property type="match status" value="2"/>
</dbReference>
<dbReference type="AlphaFoldDB" id="A0AB32VT62"/>
<dbReference type="InterPro" id="IPR055414">
    <property type="entry name" value="LRR_R13L4/SHOC2-like"/>
</dbReference>
<dbReference type="PRINTS" id="PR00019">
    <property type="entry name" value="LEURICHRPT"/>
</dbReference>
<evidence type="ECO:0000256" key="9">
    <source>
        <dbReference type="ARBA" id="ARBA00023136"/>
    </source>
</evidence>
<dbReference type="GO" id="GO:0005886">
    <property type="term" value="C:plasma membrane"/>
    <property type="evidence" value="ECO:0007669"/>
    <property type="project" value="UniProtKB-SubCell"/>
</dbReference>
<dbReference type="Pfam" id="PF00560">
    <property type="entry name" value="LRR_1"/>
    <property type="match status" value="10"/>
</dbReference>
<dbReference type="Pfam" id="PF23598">
    <property type="entry name" value="LRR_14"/>
    <property type="match status" value="1"/>
</dbReference>
<evidence type="ECO:0000256" key="6">
    <source>
        <dbReference type="ARBA" id="ARBA00022729"/>
    </source>
</evidence>
<evidence type="ECO:0000256" key="8">
    <source>
        <dbReference type="ARBA" id="ARBA00022989"/>
    </source>
</evidence>
<dbReference type="PROSITE" id="PS51450">
    <property type="entry name" value="LRR"/>
    <property type="match status" value="1"/>
</dbReference>
<dbReference type="PANTHER" id="PTHR48063">
    <property type="entry name" value="LRR RECEPTOR-LIKE KINASE"/>
    <property type="match status" value="1"/>
</dbReference>
<evidence type="ECO:0000259" key="15">
    <source>
        <dbReference type="Pfam" id="PF08263"/>
    </source>
</evidence>
<dbReference type="FunFam" id="3.80.10.10:FF:000213">
    <property type="entry name" value="Tyrosine-sulfated glycopeptide receptor 1"/>
    <property type="match status" value="1"/>
</dbReference>
<evidence type="ECO:0000259" key="16">
    <source>
        <dbReference type="Pfam" id="PF23598"/>
    </source>
</evidence>
<dbReference type="FunFam" id="3.80.10.10:FF:000383">
    <property type="entry name" value="Leucine-rich repeat receptor protein kinase EMS1"/>
    <property type="match status" value="1"/>
</dbReference>
<keyword evidence="5 13" id="KW-0812">Transmembrane</keyword>
<accession>A0AB32VT62</accession>
<keyword evidence="7" id="KW-0677">Repeat</keyword>
<evidence type="ECO:0000256" key="5">
    <source>
        <dbReference type="ARBA" id="ARBA00022692"/>
    </source>
</evidence>
<reference evidence="17" key="1">
    <citation type="journal article" date="1997" name="Nucleic Acids Res.">
        <title>tRNAscan-SE: a program for improved detection of transfer RNA genes in genomic sequence.</title>
        <authorList>
            <person name="Lowe T.M."/>
            <person name="Eddy S.R."/>
        </authorList>
    </citation>
    <scope>NUCLEOTIDE SEQUENCE [LARGE SCALE GENOMIC DNA]</scope>
    <source>
        <strain evidence="17">r\B97-61/B2</strain>
    </source>
</reference>
<evidence type="ECO:0000313" key="18">
    <source>
        <dbReference type="RefSeq" id="XP_017970477.1"/>
    </source>
</evidence>
<evidence type="ECO:0000256" key="12">
    <source>
        <dbReference type="SAM" id="MobiDB-lite"/>
    </source>
</evidence>
<feature type="chain" id="PRO_5044298462" evidence="14">
    <location>
        <begin position="23"/>
        <end position="984"/>
    </location>
</feature>
<evidence type="ECO:0000256" key="4">
    <source>
        <dbReference type="ARBA" id="ARBA00022614"/>
    </source>
</evidence>
<organism evidence="17 18">
    <name type="scientific">Theobroma cacao</name>
    <name type="common">Cacao</name>
    <name type="synonym">Cocoa</name>
    <dbReference type="NCBI Taxonomy" id="3641"/>
    <lineage>
        <taxon>Eukaryota</taxon>
        <taxon>Viridiplantae</taxon>
        <taxon>Streptophyta</taxon>
        <taxon>Embryophyta</taxon>
        <taxon>Tracheophyta</taxon>
        <taxon>Spermatophyta</taxon>
        <taxon>Magnoliopsida</taxon>
        <taxon>eudicotyledons</taxon>
        <taxon>Gunneridae</taxon>
        <taxon>Pentapetalae</taxon>
        <taxon>rosids</taxon>
        <taxon>malvids</taxon>
        <taxon>Malvales</taxon>
        <taxon>Malvaceae</taxon>
        <taxon>Byttnerioideae</taxon>
        <taxon>Theobroma</taxon>
    </lineage>
</organism>
<name>A0AB32VT62_THECC</name>
<dbReference type="Gramene" id="Tc02v2_t024150.1">
    <property type="protein sequence ID" value="Tc02v2_p024150.1"/>
    <property type="gene ID" value="Tc02v2_g024150"/>
</dbReference>
<evidence type="ECO:0000256" key="11">
    <source>
        <dbReference type="ARBA" id="ARBA00023180"/>
    </source>
</evidence>
<keyword evidence="6 14" id="KW-0732">Signal</keyword>
<feature type="transmembrane region" description="Helical" evidence="13">
    <location>
        <begin position="923"/>
        <end position="946"/>
    </location>
</feature>
<evidence type="ECO:0000256" key="13">
    <source>
        <dbReference type="SAM" id="Phobius"/>
    </source>
</evidence>
<comment type="subcellular location">
    <subcellularLocation>
        <location evidence="1">Cell membrane</location>
        <topology evidence="1">Single-pass type I membrane protein</topology>
    </subcellularLocation>
</comment>
<keyword evidence="10" id="KW-0675">Receptor</keyword>
<evidence type="ECO:0000256" key="10">
    <source>
        <dbReference type="ARBA" id="ARBA00023170"/>
    </source>
</evidence>
<dbReference type="InterPro" id="IPR046956">
    <property type="entry name" value="RLP23-like"/>
</dbReference>
<dbReference type="SMART" id="SM00369">
    <property type="entry name" value="LRR_TYP"/>
    <property type="match status" value="10"/>
</dbReference>
<keyword evidence="9 13" id="KW-0472">Membrane</keyword>
<evidence type="ECO:0000256" key="1">
    <source>
        <dbReference type="ARBA" id="ARBA00004251"/>
    </source>
</evidence>
<evidence type="ECO:0000313" key="17">
    <source>
        <dbReference type="Proteomes" id="UP000694886"/>
    </source>
</evidence>
<feature type="domain" description="Leucine-rich repeat-containing N-terminal plant-type" evidence="15">
    <location>
        <begin position="43"/>
        <end position="79"/>
    </location>
</feature>
<evidence type="ECO:0000256" key="14">
    <source>
        <dbReference type="SAM" id="SignalP"/>
    </source>
</evidence>
<keyword evidence="3" id="KW-1003">Cell membrane</keyword>
<evidence type="ECO:0000256" key="2">
    <source>
        <dbReference type="ARBA" id="ARBA00009592"/>
    </source>
</evidence>
<keyword evidence="4" id="KW-0433">Leucine-rich repeat</keyword>
<dbReference type="PANTHER" id="PTHR48063:SF90">
    <property type="entry name" value="OS11G0565920 PROTEIN"/>
    <property type="match status" value="1"/>
</dbReference>
<dbReference type="RefSeq" id="XP_017970477.1">
    <property type="nucleotide sequence ID" value="XM_018114988.1"/>
</dbReference>
<dbReference type="KEGG" id="tcc:18609729"/>
<evidence type="ECO:0000256" key="7">
    <source>
        <dbReference type="ARBA" id="ARBA00022737"/>
    </source>
</evidence>
<feature type="signal peptide" evidence="14">
    <location>
        <begin position="1"/>
        <end position="22"/>
    </location>
</feature>
<comment type="similarity">
    <text evidence="2">Belongs to the RLP family.</text>
</comment>